<accession>A0ABV8I4T7</accession>
<dbReference type="InterPro" id="IPR029044">
    <property type="entry name" value="Nucleotide-diphossugar_trans"/>
</dbReference>
<evidence type="ECO:0000256" key="1">
    <source>
        <dbReference type="SAM" id="Coils"/>
    </source>
</evidence>
<organism evidence="3 4">
    <name type="scientific">Planomonospora corallina</name>
    <dbReference type="NCBI Taxonomy" id="1806052"/>
    <lineage>
        <taxon>Bacteria</taxon>
        <taxon>Bacillati</taxon>
        <taxon>Actinomycetota</taxon>
        <taxon>Actinomycetes</taxon>
        <taxon>Streptosporangiales</taxon>
        <taxon>Streptosporangiaceae</taxon>
        <taxon>Planomonospora</taxon>
    </lineage>
</organism>
<keyword evidence="4" id="KW-1185">Reference proteome</keyword>
<dbReference type="Proteomes" id="UP001595850">
    <property type="component" value="Unassembled WGS sequence"/>
</dbReference>
<protein>
    <recommendedName>
        <fullName evidence="5">Glycosyltransferase</fullName>
    </recommendedName>
</protein>
<gene>
    <name evidence="3" type="ORF">ACFOWE_03810</name>
</gene>
<evidence type="ECO:0000313" key="3">
    <source>
        <dbReference type="EMBL" id="MFC4057403.1"/>
    </source>
</evidence>
<sequence>MASERLESTQRALREAMAQAERTAELARLLDAAQARIAEAERAVGELRDVRERLSEAQEDLERARATEERLRKELAEQRYQAEVARWKLSSVQMARWSRLGDAIKTGKTNPVRLARGLRGAARPAQRPAAPKRQPVPQAPETAKPVPGAAFQATASTRTLDGVSFRLKPFRVPTGPNTRPHLTAAVVAGPHAEALLRYEWRQTAGFTPRDFARALAAEVPHLLLVESVGQGPWAEEVREGGDGLRALLAWCAERGIRTVFWHTGGEVSEWAATAALFEHIVTALPASVQAWGTALASAERASGRREPSLGLLPFAVQPRVHNPLPLSSGRFDRALTLAELLPGHLSYPDVLTSYRWPKAVDCPPGTEPWRLAELAACGTPIGLPAEGEEPDLRRAHAALRQAYAAGTMTDRVDELLDAIGLPSARPTLGISVIMLDRGDLGGALEQVARQRGQGGQGGQRGQGGQGEIVQLVLLSQAVTDAASAEEAEKRARAALGPHVDVAVRSADPALTTGALLDRALDLCEGDLVAVMDGRDTYGEHYLADLARVFTFTTADIAGKAAYHAHLADVGATVLRRPEAEYAYLPEVAGATLLGRRTVLRSLGFADLSEGWDEVLMRQCRTDGVKVFSADRYGYVCRRDHDAGLLGSARLVEYGPAEPHALV</sequence>
<evidence type="ECO:0000313" key="4">
    <source>
        <dbReference type="Proteomes" id="UP001595850"/>
    </source>
</evidence>
<comment type="caution">
    <text evidence="3">The sequence shown here is derived from an EMBL/GenBank/DDBJ whole genome shotgun (WGS) entry which is preliminary data.</text>
</comment>
<evidence type="ECO:0008006" key="5">
    <source>
        <dbReference type="Google" id="ProtNLM"/>
    </source>
</evidence>
<name>A0ABV8I4T7_9ACTN</name>
<feature type="region of interest" description="Disordered" evidence="2">
    <location>
        <begin position="119"/>
        <end position="147"/>
    </location>
</feature>
<evidence type="ECO:0000256" key="2">
    <source>
        <dbReference type="SAM" id="MobiDB-lite"/>
    </source>
</evidence>
<feature type="compositionally biased region" description="Low complexity" evidence="2">
    <location>
        <begin position="119"/>
        <end position="140"/>
    </location>
</feature>
<reference evidence="4" key="1">
    <citation type="journal article" date="2019" name="Int. J. Syst. Evol. Microbiol.">
        <title>The Global Catalogue of Microorganisms (GCM) 10K type strain sequencing project: providing services to taxonomists for standard genome sequencing and annotation.</title>
        <authorList>
            <consortium name="The Broad Institute Genomics Platform"/>
            <consortium name="The Broad Institute Genome Sequencing Center for Infectious Disease"/>
            <person name="Wu L."/>
            <person name="Ma J."/>
        </authorList>
    </citation>
    <scope>NUCLEOTIDE SEQUENCE [LARGE SCALE GENOMIC DNA]</scope>
    <source>
        <strain evidence="4">TBRC 4489</strain>
    </source>
</reference>
<keyword evidence="1" id="KW-0175">Coiled coil</keyword>
<feature type="coiled-coil region" evidence="1">
    <location>
        <begin position="3"/>
        <end position="81"/>
    </location>
</feature>
<proteinExistence type="predicted"/>
<dbReference type="SUPFAM" id="SSF53448">
    <property type="entry name" value="Nucleotide-diphospho-sugar transferases"/>
    <property type="match status" value="1"/>
</dbReference>
<dbReference type="RefSeq" id="WP_377285385.1">
    <property type="nucleotide sequence ID" value="NZ_JBHSBM010000010.1"/>
</dbReference>
<dbReference type="EMBL" id="JBHSBM010000010">
    <property type="protein sequence ID" value="MFC4057403.1"/>
    <property type="molecule type" value="Genomic_DNA"/>
</dbReference>